<accession>A0A858RN79</accession>
<sequence>MTPKPLYRSLTFWSGTLVVAFICLTWLLSWRFDSVAEWGRVRITQGWGNVSLHFFTSSRSFDGHHLAIDEFEMSSHPIEFPSILRPEDLVRKDGYLPPTWPESKIDSARTYHEYHLFWELKTGRPVTAFIILIPHWFLLITAVVLWSVLLVCRARYIRRASQSPAS</sequence>
<proteinExistence type="predicted"/>
<organism evidence="2 3">
    <name type="scientific">Luteolibacter luteus</name>
    <dbReference type="NCBI Taxonomy" id="2728835"/>
    <lineage>
        <taxon>Bacteria</taxon>
        <taxon>Pseudomonadati</taxon>
        <taxon>Verrucomicrobiota</taxon>
        <taxon>Verrucomicrobiia</taxon>
        <taxon>Verrucomicrobiales</taxon>
        <taxon>Verrucomicrobiaceae</taxon>
        <taxon>Luteolibacter</taxon>
    </lineage>
</organism>
<evidence type="ECO:0000313" key="3">
    <source>
        <dbReference type="Proteomes" id="UP000501812"/>
    </source>
</evidence>
<name>A0A858RN79_9BACT</name>
<dbReference type="EMBL" id="CP051774">
    <property type="protein sequence ID" value="QJE98856.1"/>
    <property type="molecule type" value="Genomic_DNA"/>
</dbReference>
<protein>
    <submittedName>
        <fullName evidence="2">Uncharacterized protein</fullName>
    </submittedName>
</protein>
<dbReference type="KEGG" id="luo:HHL09_24770"/>
<dbReference type="AlphaFoldDB" id="A0A858RN79"/>
<keyword evidence="1" id="KW-1133">Transmembrane helix</keyword>
<keyword evidence="1" id="KW-0472">Membrane</keyword>
<gene>
    <name evidence="2" type="ORF">HHL09_24770</name>
</gene>
<feature type="transmembrane region" description="Helical" evidence="1">
    <location>
        <begin position="12"/>
        <end position="32"/>
    </location>
</feature>
<feature type="transmembrane region" description="Helical" evidence="1">
    <location>
        <begin position="126"/>
        <end position="152"/>
    </location>
</feature>
<evidence type="ECO:0000313" key="2">
    <source>
        <dbReference type="EMBL" id="QJE98856.1"/>
    </source>
</evidence>
<keyword evidence="3" id="KW-1185">Reference proteome</keyword>
<evidence type="ECO:0000256" key="1">
    <source>
        <dbReference type="SAM" id="Phobius"/>
    </source>
</evidence>
<keyword evidence="1" id="KW-0812">Transmembrane</keyword>
<dbReference type="Proteomes" id="UP000501812">
    <property type="component" value="Chromosome"/>
</dbReference>
<reference evidence="2 3" key="1">
    <citation type="submission" date="2020-04" db="EMBL/GenBank/DDBJ databases">
        <title>Luteolibacter sp. G-1-1-1 isolated from soil.</title>
        <authorList>
            <person name="Dahal R.H."/>
        </authorList>
    </citation>
    <scope>NUCLEOTIDE SEQUENCE [LARGE SCALE GENOMIC DNA]</scope>
    <source>
        <strain evidence="2 3">G-1-1-1</strain>
    </source>
</reference>
<dbReference type="RefSeq" id="WP_169457342.1">
    <property type="nucleotide sequence ID" value="NZ_CP051774.1"/>
</dbReference>